<dbReference type="AlphaFoldDB" id="A0A9X5BH65"/>
<reference evidence="5" key="1">
    <citation type="submission" date="2018-09" db="EMBL/GenBank/DDBJ databases">
        <title>Murine metabolic-syndrome-specific gut microbial biobank.</title>
        <authorList>
            <person name="Liu C."/>
        </authorList>
    </citation>
    <scope>NUCLEOTIDE SEQUENCE</scope>
    <source>
        <strain evidence="5">D42-62</strain>
    </source>
</reference>
<evidence type="ECO:0000259" key="4">
    <source>
        <dbReference type="PROSITE" id="PS50932"/>
    </source>
</evidence>
<comment type="caution">
    <text evidence="5">The sequence shown here is derived from an EMBL/GenBank/DDBJ whole genome shotgun (WGS) entry which is preliminary data.</text>
</comment>
<dbReference type="InterPro" id="IPR000843">
    <property type="entry name" value="HTH_LacI"/>
</dbReference>
<dbReference type="Pfam" id="PF00356">
    <property type="entry name" value="LacI"/>
    <property type="match status" value="1"/>
</dbReference>
<dbReference type="Gene3D" id="3.40.50.2300">
    <property type="match status" value="2"/>
</dbReference>
<organism evidence="5 6">
    <name type="scientific">Parablautia muri</name>
    <dbReference type="NCBI Taxonomy" id="2320879"/>
    <lineage>
        <taxon>Bacteria</taxon>
        <taxon>Bacillati</taxon>
        <taxon>Bacillota</taxon>
        <taxon>Clostridia</taxon>
        <taxon>Lachnospirales</taxon>
        <taxon>Lachnospiraceae</taxon>
        <taxon>Parablautia</taxon>
    </lineage>
</organism>
<protein>
    <submittedName>
        <fullName evidence="5">LacI family transcriptional regulator</fullName>
    </submittedName>
</protein>
<name>A0A9X5BH65_9FIRM</name>
<dbReference type="RefSeq" id="WP_160561018.1">
    <property type="nucleotide sequence ID" value="NZ_QZDT01000027.1"/>
</dbReference>
<evidence type="ECO:0000313" key="6">
    <source>
        <dbReference type="Proteomes" id="UP001154420"/>
    </source>
</evidence>
<proteinExistence type="predicted"/>
<keyword evidence="2" id="KW-0238">DNA-binding</keyword>
<dbReference type="CDD" id="cd01392">
    <property type="entry name" value="HTH_LacI"/>
    <property type="match status" value="1"/>
</dbReference>
<dbReference type="InterPro" id="IPR010982">
    <property type="entry name" value="Lambda_DNA-bd_dom_sf"/>
</dbReference>
<dbReference type="GO" id="GO:0003700">
    <property type="term" value="F:DNA-binding transcription factor activity"/>
    <property type="evidence" value="ECO:0007669"/>
    <property type="project" value="TreeGrafter"/>
</dbReference>
<accession>A0A9X5BH65</accession>
<dbReference type="InterPro" id="IPR028082">
    <property type="entry name" value="Peripla_BP_I"/>
</dbReference>
<dbReference type="Proteomes" id="UP001154420">
    <property type="component" value="Unassembled WGS sequence"/>
</dbReference>
<dbReference type="Gene3D" id="1.10.260.40">
    <property type="entry name" value="lambda repressor-like DNA-binding domains"/>
    <property type="match status" value="1"/>
</dbReference>
<dbReference type="SUPFAM" id="SSF47413">
    <property type="entry name" value="lambda repressor-like DNA-binding domains"/>
    <property type="match status" value="1"/>
</dbReference>
<dbReference type="SMART" id="SM00354">
    <property type="entry name" value="HTH_LACI"/>
    <property type="match status" value="1"/>
</dbReference>
<dbReference type="GO" id="GO:0000976">
    <property type="term" value="F:transcription cis-regulatory region binding"/>
    <property type="evidence" value="ECO:0007669"/>
    <property type="project" value="TreeGrafter"/>
</dbReference>
<keyword evidence="3" id="KW-0804">Transcription</keyword>
<dbReference type="PROSITE" id="PS50932">
    <property type="entry name" value="HTH_LACI_2"/>
    <property type="match status" value="1"/>
</dbReference>
<feature type="domain" description="HTH lacI-type" evidence="4">
    <location>
        <begin position="2"/>
        <end position="59"/>
    </location>
</feature>
<dbReference type="SUPFAM" id="SSF53822">
    <property type="entry name" value="Periplasmic binding protein-like I"/>
    <property type="match status" value="1"/>
</dbReference>
<dbReference type="InterPro" id="IPR046335">
    <property type="entry name" value="LacI/GalR-like_sensor"/>
</dbReference>
<dbReference type="OrthoDB" id="2029945at2"/>
<evidence type="ECO:0000256" key="1">
    <source>
        <dbReference type="ARBA" id="ARBA00023015"/>
    </source>
</evidence>
<dbReference type="EMBL" id="QZDT01000027">
    <property type="protein sequence ID" value="NBJ93979.1"/>
    <property type="molecule type" value="Genomic_DNA"/>
</dbReference>
<keyword evidence="6" id="KW-1185">Reference proteome</keyword>
<dbReference type="PANTHER" id="PTHR30146:SF109">
    <property type="entry name" value="HTH-TYPE TRANSCRIPTIONAL REGULATOR GALS"/>
    <property type="match status" value="1"/>
</dbReference>
<evidence type="ECO:0000313" key="5">
    <source>
        <dbReference type="EMBL" id="NBJ93979.1"/>
    </source>
</evidence>
<gene>
    <name evidence="5" type="ORF">D5281_15635</name>
</gene>
<keyword evidence="1" id="KW-0805">Transcription regulation</keyword>
<evidence type="ECO:0000256" key="3">
    <source>
        <dbReference type="ARBA" id="ARBA00023163"/>
    </source>
</evidence>
<dbReference type="PANTHER" id="PTHR30146">
    <property type="entry name" value="LACI-RELATED TRANSCRIPTIONAL REPRESSOR"/>
    <property type="match status" value="1"/>
</dbReference>
<dbReference type="Pfam" id="PF13377">
    <property type="entry name" value="Peripla_BP_3"/>
    <property type="match status" value="1"/>
</dbReference>
<sequence length="345" mass="38338">MATIKDIAAKLGLSPSTVSIVLKGNGDKRKIKKETQQRILEAAKELGYKPNIQAKILRGSLSSKSNISLYWVSDNRIHLLSRFLKGLQTTIIENNYQFQLSIVPYENNHLEDVLTQESVLATNAIIICNPSETDMEYLENNDFNIPIVLYNRYSKKYSTVTMDDKTIGLLPAQIFAAHGKKHPALLKSPATFSGMNIRTNVFEFQVNEAGMEHPVSVTVDDTMKGGYLGALTLCGLNSLPDCLFCTSDSIALGALKAFYERGLHIPEQIELISVGSGRPEQEEYCVPSLSVISLPLEDMARECLKILSDSLSTFDYVPKSVAFPTPYIPRESCPALLRAKEERQI</sequence>
<evidence type="ECO:0000256" key="2">
    <source>
        <dbReference type="ARBA" id="ARBA00023125"/>
    </source>
</evidence>